<dbReference type="SUPFAM" id="SSF142823">
    <property type="entry name" value="ComB-like"/>
    <property type="match status" value="1"/>
</dbReference>
<evidence type="ECO:0000256" key="5">
    <source>
        <dbReference type="ARBA" id="ARBA00022801"/>
    </source>
</evidence>
<evidence type="ECO:0000256" key="6">
    <source>
        <dbReference type="ARBA" id="ARBA00022842"/>
    </source>
</evidence>
<comment type="caution">
    <text evidence="8">The sequence shown here is derived from an EMBL/GenBank/DDBJ whole genome shotgun (WGS) entry which is preliminary data.</text>
</comment>
<evidence type="ECO:0000256" key="4">
    <source>
        <dbReference type="ARBA" id="ARBA00021948"/>
    </source>
</evidence>
<evidence type="ECO:0000313" key="9">
    <source>
        <dbReference type="Proteomes" id="UP001286174"/>
    </source>
</evidence>
<sequence>MEIEILHLLDGAEKATGTAVVIDVFRAFSLEAYLYQRGAALILPVQTVQEALDLKKEHPEYLLAGERHGAKVQGFDVGNSPSAIMHLDVKGKTVIHTTSAGVQGLLAASHADEVISGALVNAAAIARYLKKKNPDYVSLVCMGLEAKRDTEEDVLCAEYIRSLLQEKPLADIDERIDALRYQEGKKFFDPAQQNVFPQADFGLCTKRDCMNFVIQAQHTQKGIQMVKIDA</sequence>
<keyword evidence="9" id="KW-1185">Reference proteome</keyword>
<dbReference type="InterPro" id="IPR036702">
    <property type="entry name" value="ComB-like_sf"/>
</dbReference>
<dbReference type="RefSeq" id="WP_370596411.1">
    <property type="nucleotide sequence ID" value="NZ_JALBUR010000026.1"/>
</dbReference>
<comment type="similarity">
    <text evidence="2">Belongs to the ComB family.</text>
</comment>
<dbReference type="EC" id="3.1.3.71" evidence="3"/>
<proteinExistence type="inferred from homology"/>
<evidence type="ECO:0000256" key="2">
    <source>
        <dbReference type="ARBA" id="ARBA00009997"/>
    </source>
</evidence>
<dbReference type="GO" id="GO:0000287">
    <property type="term" value="F:magnesium ion binding"/>
    <property type="evidence" value="ECO:0007669"/>
    <property type="project" value="InterPro"/>
</dbReference>
<gene>
    <name evidence="8" type="ORF">MOZ60_08860</name>
</gene>
<evidence type="ECO:0000256" key="7">
    <source>
        <dbReference type="ARBA" id="ARBA00033711"/>
    </source>
</evidence>
<comment type="catalytic activity">
    <reaction evidence="7">
        <text>(2R)-O-phospho-3-sulfolactate + H2O = (2R)-3-sulfolactate + phosphate</text>
        <dbReference type="Rhea" id="RHEA:23416"/>
        <dbReference type="ChEBI" id="CHEBI:15377"/>
        <dbReference type="ChEBI" id="CHEBI:15597"/>
        <dbReference type="ChEBI" id="CHEBI:43474"/>
        <dbReference type="ChEBI" id="CHEBI:58738"/>
        <dbReference type="EC" id="3.1.3.71"/>
    </reaction>
</comment>
<dbReference type="Gene3D" id="3.90.1560.10">
    <property type="entry name" value="ComB-like"/>
    <property type="match status" value="1"/>
</dbReference>
<reference evidence="8 9" key="1">
    <citation type="submission" date="2022-03" db="EMBL/GenBank/DDBJ databases">
        <title>Novel taxa within the pig intestine.</title>
        <authorList>
            <person name="Wylensek D."/>
            <person name="Bishof K."/>
            <person name="Afrizal A."/>
            <person name="Clavel T."/>
        </authorList>
    </citation>
    <scope>NUCLEOTIDE SEQUENCE [LARGE SCALE GENOMIC DNA]</scope>
    <source>
        <strain evidence="8 9">CLA-KB-P133</strain>
    </source>
</reference>
<dbReference type="Proteomes" id="UP001286174">
    <property type="component" value="Unassembled WGS sequence"/>
</dbReference>
<keyword evidence="5" id="KW-0378">Hydrolase</keyword>
<evidence type="ECO:0000256" key="1">
    <source>
        <dbReference type="ARBA" id="ARBA00001946"/>
    </source>
</evidence>
<name>A0AB35U6N5_9FIRM</name>
<dbReference type="EMBL" id="JALBUR010000026">
    <property type="protein sequence ID" value="MDX8420202.1"/>
    <property type="molecule type" value="Genomic_DNA"/>
</dbReference>
<dbReference type="InterPro" id="IPR005238">
    <property type="entry name" value="ComB-like"/>
</dbReference>
<evidence type="ECO:0000313" key="8">
    <source>
        <dbReference type="EMBL" id="MDX8420202.1"/>
    </source>
</evidence>
<evidence type="ECO:0000256" key="3">
    <source>
        <dbReference type="ARBA" id="ARBA00012953"/>
    </source>
</evidence>
<comment type="cofactor">
    <cofactor evidence="1">
        <name>Mg(2+)</name>
        <dbReference type="ChEBI" id="CHEBI:18420"/>
    </cofactor>
</comment>
<dbReference type="PANTHER" id="PTHR37311">
    <property type="entry name" value="2-PHOSPHOSULFOLACTATE PHOSPHATASE-RELATED"/>
    <property type="match status" value="1"/>
</dbReference>
<dbReference type="AlphaFoldDB" id="A0AB35U6N5"/>
<dbReference type="GO" id="GO:0050532">
    <property type="term" value="F:2-phosphosulfolactate phosphatase activity"/>
    <property type="evidence" value="ECO:0007669"/>
    <property type="project" value="UniProtKB-EC"/>
</dbReference>
<accession>A0AB35U6N5</accession>
<keyword evidence="6" id="KW-0460">Magnesium</keyword>
<dbReference type="Pfam" id="PF04029">
    <property type="entry name" value="2-ph_phosp"/>
    <property type="match status" value="1"/>
</dbReference>
<protein>
    <recommendedName>
        <fullName evidence="4">Probable 2-phosphosulfolactate phosphatase</fullName>
        <ecNumber evidence="3">3.1.3.71</ecNumber>
    </recommendedName>
</protein>
<dbReference type="PANTHER" id="PTHR37311:SF1">
    <property type="entry name" value="2-PHOSPHOSULFOLACTATE PHOSPHATASE-RELATED"/>
    <property type="match status" value="1"/>
</dbReference>
<organism evidence="8 9">
    <name type="scientific">Grylomicrobium aquisgranensis</name>
    <dbReference type="NCBI Taxonomy" id="2926318"/>
    <lineage>
        <taxon>Bacteria</taxon>
        <taxon>Bacillati</taxon>
        <taxon>Bacillota</taxon>
        <taxon>Erysipelotrichia</taxon>
        <taxon>Erysipelotrichales</taxon>
        <taxon>Erysipelotrichaceae</taxon>
        <taxon>Grylomicrobium</taxon>
    </lineage>
</organism>
<dbReference type="GO" id="GO:0050545">
    <property type="term" value="F:sulfopyruvate decarboxylase activity"/>
    <property type="evidence" value="ECO:0007669"/>
    <property type="project" value="TreeGrafter"/>
</dbReference>